<evidence type="ECO:0000256" key="6">
    <source>
        <dbReference type="ARBA" id="ARBA00022801"/>
    </source>
</evidence>
<evidence type="ECO:0000256" key="9">
    <source>
        <dbReference type="ARBA" id="ARBA00023102"/>
    </source>
</evidence>
<dbReference type="GO" id="GO:0006164">
    <property type="term" value="P:purine nucleotide biosynthetic process"/>
    <property type="evidence" value="ECO:0007669"/>
    <property type="project" value="UniProtKB-KW"/>
</dbReference>
<dbReference type="CDD" id="cd01080">
    <property type="entry name" value="NAD_bind_m-THF_DH_Cyclohyd"/>
    <property type="match status" value="1"/>
</dbReference>
<dbReference type="FunFam" id="3.40.50.10860:FF:000005">
    <property type="entry name" value="C-1-tetrahydrofolate synthase, cytoplasmic, putative"/>
    <property type="match status" value="1"/>
</dbReference>
<dbReference type="PANTHER" id="PTHR48099">
    <property type="entry name" value="C-1-TETRAHYDROFOLATE SYNTHASE, CYTOPLASMIC-RELATED"/>
    <property type="match status" value="1"/>
</dbReference>
<dbReference type="InterPro" id="IPR036291">
    <property type="entry name" value="NAD(P)-bd_dom_sf"/>
</dbReference>
<dbReference type="RefSeq" id="WP_075474319.1">
    <property type="nucleotide sequence ID" value="NZ_CP011299.1"/>
</dbReference>
<protein>
    <recommendedName>
        <fullName evidence="12">Bifunctional protein FolD</fullName>
    </recommendedName>
    <domain>
        <recommendedName>
            <fullName evidence="12">Methylenetetrahydrofolate dehydrogenase</fullName>
            <ecNumber evidence="12">1.5.1.5</ecNumber>
        </recommendedName>
    </domain>
    <domain>
        <recommendedName>
            <fullName evidence="12">Methenyltetrahydrofolate cyclohydrolase</fullName>
            <ecNumber evidence="12">3.5.4.9</ecNumber>
        </recommendedName>
    </domain>
</protein>
<evidence type="ECO:0000256" key="3">
    <source>
        <dbReference type="ARBA" id="ARBA00022563"/>
    </source>
</evidence>
<feature type="binding site" evidence="12">
    <location>
        <begin position="166"/>
        <end position="168"/>
    </location>
    <ligand>
        <name>NADP(+)</name>
        <dbReference type="ChEBI" id="CHEBI:58349"/>
    </ligand>
</feature>
<evidence type="ECO:0000259" key="14">
    <source>
        <dbReference type="Pfam" id="PF02882"/>
    </source>
</evidence>
<dbReference type="NCBIfam" id="NF010783">
    <property type="entry name" value="PRK14186.1"/>
    <property type="match status" value="1"/>
</dbReference>
<evidence type="ECO:0000256" key="7">
    <source>
        <dbReference type="ARBA" id="ARBA00022857"/>
    </source>
</evidence>
<keyword evidence="5 12" id="KW-0658">Purine biosynthesis</keyword>
<gene>
    <name evidence="12" type="primary">folD</name>
    <name evidence="15" type="ORF">XW81_02220</name>
</gene>
<dbReference type="GO" id="GO:0004488">
    <property type="term" value="F:methylenetetrahydrofolate dehydrogenase (NADP+) activity"/>
    <property type="evidence" value="ECO:0007669"/>
    <property type="project" value="UniProtKB-UniRule"/>
</dbReference>
<dbReference type="GO" id="GO:0009086">
    <property type="term" value="P:methionine biosynthetic process"/>
    <property type="evidence" value="ECO:0007669"/>
    <property type="project" value="UniProtKB-KW"/>
</dbReference>
<comment type="caution">
    <text evidence="12">Lacks conserved residue(s) required for the propagation of feature annotation.</text>
</comment>
<dbReference type="GO" id="GO:0035999">
    <property type="term" value="P:tetrahydrofolate interconversion"/>
    <property type="evidence" value="ECO:0007669"/>
    <property type="project" value="UniProtKB-UniRule"/>
</dbReference>
<dbReference type="InterPro" id="IPR000672">
    <property type="entry name" value="THF_DH/CycHdrlase"/>
</dbReference>
<dbReference type="EMBL" id="CP011299">
    <property type="protein sequence ID" value="ANF17194.1"/>
    <property type="molecule type" value="Genomic_DNA"/>
</dbReference>
<dbReference type="NCBIfam" id="NF008058">
    <property type="entry name" value="PRK10792.1"/>
    <property type="match status" value="1"/>
</dbReference>
<evidence type="ECO:0000256" key="12">
    <source>
        <dbReference type="HAMAP-Rule" id="MF_01576"/>
    </source>
</evidence>
<dbReference type="InterPro" id="IPR020630">
    <property type="entry name" value="THF_DH/CycHdrlase_cat_dom"/>
</dbReference>
<keyword evidence="4 12" id="KW-0028">Amino-acid biosynthesis</keyword>
<comment type="function">
    <text evidence="12">Catalyzes the oxidation of 5,10-methylenetetrahydrofolate to 5,10-methenyltetrahydrofolate and then the hydrolysis of 5,10-methenyltetrahydrofolate to 10-formyltetrahydrofolate.</text>
</comment>
<keyword evidence="8 12" id="KW-0560">Oxidoreductase</keyword>
<evidence type="ECO:0000313" key="15">
    <source>
        <dbReference type="EMBL" id="ANF17194.1"/>
    </source>
</evidence>
<dbReference type="Gene3D" id="3.40.50.10860">
    <property type="entry name" value="Leucine Dehydrogenase, chain A, domain 1"/>
    <property type="match status" value="1"/>
</dbReference>
<comment type="pathway">
    <text evidence="1 12">One-carbon metabolism; tetrahydrofolate interconversion.</text>
</comment>
<dbReference type="STRING" id="118110.XW81_02220"/>
<keyword evidence="11 12" id="KW-0511">Multifunctional enzyme</keyword>
<dbReference type="OrthoDB" id="9803580at2"/>
<dbReference type="FunFam" id="3.40.50.720:FF:000006">
    <property type="entry name" value="Bifunctional protein FolD"/>
    <property type="match status" value="1"/>
</dbReference>
<comment type="catalytic activity">
    <reaction evidence="12">
        <text>(6R)-5,10-methylene-5,6,7,8-tetrahydrofolate + NADP(+) = (6R)-5,10-methenyltetrahydrofolate + NADPH</text>
        <dbReference type="Rhea" id="RHEA:22812"/>
        <dbReference type="ChEBI" id="CHEBI:15636"/>
        <dbReference type="ChEBI" id="CHEBI:57455"/>
        <dbReference type="ChEBI" id="CHEBI:57783"/>
        <dbReference type="ChEBI" id="CHEBI:58349"/>
        <dbReference type="EC" id="1.5.1.5"/>
    </reaction>
</comment>
<evidence type="ECO:0000256" key="10">
    <source>
        <dbReference type="ARBA" id="ARBA00023167"/>
    </source>
</evidence>
<dbReference type="EC" id="1.5.1.5" evidence="12"/>
<sequence length="283" mass="31231">MLTKILNGKKISEEIQSKIQKVVYDRSKLGKRPPGLAVILIGDNIASKIYVKNKQIACNKVGFISKVWLFPKNVQENKITNLIHILNKDANIDGILVQLPIPDHIDTKKILHSISPKKDVDGLHPYNIGCLCQQYPKLRPCTPLGIITILKHYNIKIKGLHAVIIGASNTVGRPMNLELLLSGCTTTITHRFTKNIKYFVKQADLVVIAIGKKNFLKGKWIKPGAIVIDVGINRLQNGTVVGDVDFKSAILNASYITPVPGGVGPMTIVMLLKNTLKSCIEHN</sequence>
<feature type="domain" description="Tetrahydrofolate dehydrogenase/cyclohydrolase NAD(P)-binding" evidence="14">
    <location>
        <begin position="140"/>
        <end position="280"/>
    </location>
</feature>
<evidence type="ECO:0000256" key="5">
    <source>
        <dbReference type="ARBA" id="ARBA00022755"/>
    </source>
</evidence>
<evidence type="ECO:0000259" key="13">
    <source>
        <dbReference type="Pfam" id="PF00763"/>
    </source>
</evidence>
<name>A0A172WDZ0_BUCSC</name>
<keyword evidence="7 12" id="KW-0521">NADP</keyword>
<dbReference type="GO" id="GO:0004477">
    <property type="term" value="F:methenyltetrahydrofolate cyclohydrolase activity"/>
    <property type="evidence" value="ECO:0007669"/>
    <property type="project" value="UniProtKB-UniRule"/>
</dbReference>
<dbReference type="UniPathway" id="UPA00193"/>
<proteinExistence type="inferred from homology"/>
<dbReference type="AlphaFoldDB" id="A0A172WDZ0"/>
<dbReference type="Proteomes" id="UP000077654">
    <property type="component" value="Chromosome"/>
</dbReference>
<feature type="binding site" evidence="12">
    <location>
        <position position="232"/>
    </location>
    <ligand>
        <name>NADP(+)</name>
        <dbReference type="ChEBI" id="CHEBI:58349"/>
    </ligand>
</feature>
<evidence type="ECO:0000256" key="4">
    <source>
        <dbReference type="ARBA" id="ARBA00022605"/>
    </source>
</evidence>
<dbReference type="EC" id="3.5.4.9" evidence="12"/>
<dbReference type="InterPro" id="IPR046346">
    <property type="entry name" value="Aminoacid_DH-like_N_sf"/>
</dbReference>
<evidence type="ECO:0000256" key="2">
    <source>
        <dbReference type="ARBA" id="ARBA00011738"/>
    </source>
</evidence>
<comment type="similarity">
    <text evidence="12">Belongs to the tetrahydrofolate dehydrogenase/cyclohydrolase family.</text>
</comment>
<evidence type="ECO:0000256" key="11">
    <source>
        <dbReference type="ARBA" id="ARBA00023268"/>
    </source>
</evidence>
<feature type="domain" description="Tetrahydrofolate dehydrogenase/cyclohydrolase catalytic" evidence="13">
    <location>
        <begin position="6"/>
        <end position="121"/>
    </location>
</feature>
<comment type="subunit">
    <text evidence="2 12">Homodimer.</text>
</comment>
<keyword evidence="10 12" id="KW-0486">Methionine biosynthesis</keyword>
<dbReference type="SUPFAM" id="SSF51735">
    <property type="entry name" value="NAD(P)-binding Rossmann-fold domains"/>
    <property type="match status" value="1"/>
</dbReference>
<dbReference type="HAMAP" id="MF_01576">
    <property type="entry name" value="THF_DHG_CYH"/>
    <property type="match status" value="1"/>
</dbReference>
<dbReference type="SUPFAM" id="SSF53223">
    <property type="entry name" value="Aminoacid dehydrogenase-like, N-terminal domain"/>
    <property type="match status" value="1"/>
</dbReference>
<dbReference type="PROSITE" id="PS00767">
    <property type="entry name" value="THF_DHG_CYH_2"/>
    <property type="match status" value="1"/>
</dbReference>
<organism evidence="15 16">
    <name type="scientific">Buchnera aphidicola subsp. Schlechtendalia chinensis</name>
    <dbReference type="NCBI Taxonomy" id="118110"/>
    <lineage>
        <taxon>Bacteria</taxon>
        <taxon>Pseudomonadati</taxon>
        <taxon>Pseudomonadota</taxon>
        <taxon>Gammaproteobacteria</taxon>
        <taxon>Enterobacterales</taxon>
        <taxon>Erwiniaceae</taxon>
        <taxon>Buchnera</taxon>
    </lineage>
</organism>
<accession>A0A172WDZ0</accession>
<reference evidence="15 16" key="1">
    <citation type="submission" date="2015-04" db="EMBL/GenBank/DDBJ databases">
        <title>Buchnera aphidicola assembly.</title>
        <authorList>
            <person name="Zhang Y."/>
        </authorList>
    </citation>
    <scope>NUCLEOTIDE SEQUENCE [LARGE SCALE GENOMIC DNA]</scope>
    <source>
        <strain evidence="15 16">SC</strain>
    </source>
</reference>
<dbReference type="GO" id="GO:0000105">
    <property type="term" value="P:L-histidine biosynthetic process"/>
    <property type="evidence" value="ECO:0007669"/>
    <property type="project" value="UniProtKB-KW"/>
</dbReference>
<keyword evidence="3 12" id="KW-0554">One-carbon metabolism</keyword>
<dbReference type="InterPro" id="IPR020867">
    <property type="entry name" value="THF_DH/CycHdrlase_CS"/>
</dbReference>
<dbReference type="InterPro" id="IPR020631">
    <property type="entry name" value="THF_DH/CycHdrlase_NAD-bd_dom"/>
</dbReference>
<evidence type="ECO:0000256" key="1">
    <source>
        <dbReference type="ARBA" id="ARBA00004777"/>
    </source>
</evidence>
<dbReference type="Gene3D" id="3.40.50.720">
    <property type="entry name" value="NAD(P)-binding Rossmann-like Domain"/>
    <property type="match status" value="1"/>
</dbReference>
<comment type="catalytic activity">
    <reaction evidence="12">
        <text>(6R)-5,10-methenyltetrahydrofolate + H2O = (6R)-10-formyltetrahydrofolate + H(+)</text>
        <dbReference type="Rhea" id="RHEA:23700"/>
        <dbReference type="ChEBI" id="CHEBI:15377"/>
        <dbReference type="ChEBI" id="CHEBI:15378"/>
        <dbReference type="ChEBI" id="CHEBI:57455"/>
        <dbReference type="ChEBI" id="CHEBI:195366"/>
        <dbReference type="EC" id="3.5.4.9"/>
    </reaction>
</comment>
<keyword evidence="9 12" id="KW-0368">Histidine biosynthesis</keyword>
<dbReference type="PRINTS" id="PR00085">
    <property type="entry name" value="THFDHDRGNASE"/>
</dbReference>
<dbReference type="Pfam" id="PF00763">
    <property type="entry name" value="THF_DHG_CYH"/>
    <property type="match status" value="1"/>
</dbReference>
<dbReference type="GO" id="GO:0005829">
    <property type="term" value="C:cytosol"/>
    <property type="evidence" value="ECO:0007669"/>
    <property type="project" value="TreeGrafter"/>
</dbReference>
<dbReference type="Pfam" id="PF02882">
    <property type="entry name" value="THF_DHG_CYH_C"/>
    <property type="match status" value="1"/>
</dbReference>
<dbReference type="PANTHER" id="PTHR48099:SF5">
    <property type="entry name" value="C-1-TETRAHYDROFOLATE SYNTHASE, CYTOPLASMIC"/>
    <property type="match status" value="1"/>
</dbReference>
<keyword evidence="6 12" id="KW-0378">Hydrolase</keyword>
<keyword evidence="16" id="KW-1185">Reference proteome</keyword>
<evidence type="ECO:0000256" key="8">
    <source>
        <dbReference type="ARBA" id="ARBA00023002"/>
    </source>
</evidence>
<evidence type="ECO:0000313" key="16">
    <source>
        <dbReference type="Proteomes" id="UP000077654"/>
    </source>
</evidence>
<dbReference type="PATRIC" id="fig|118110.3.peg.442"/>